<keyword evidence="2" id="KW-1185">Reference proteome</keyword>
<organism evidence="1 2">
    <name type="scientific">Corynebacterium phocae</name>
    <dbReference type="NCBI Taxonomy" id="161895"/>
    <lineage>
        <taxon>Bacteria</taxon>
        <taxon>Bacillati</taxon>
        <taxon>Actinomycetota</taxon>
        <taxon>Actinomycetes</taxon>
        <taxon>Mycobacteriales</taxon>
        <taxon>Corynebacteriaceae</taxon>
        <taxon>Corynebacterium</taxon>
    </lineage>
</organism>
<protein>
    <submittedName>
        <fullName evidence="1">N-6 DNA methylase</fullName>
    </submittedName>
</protein>
<evidence type="ECO:0000313" key="2">
    <source>
        <dbReference type="Proteomes" id="UP000185491"/>
    </source>
</evidence>
<dbReference type="RefSeq" id="WP_075735457.1">
    <property type="nucleotide sequence ID" value="NZ_CP009249.1"/>
</dbReference>
<dbReference type="STRING" id="161895.CPHO_10045"/>
<gene>
    <name evidence="1" type="ORF">CPHO_10045</name>
</gene>
<dbReference type="Pfam" id="PF05869">
    <property type="entry name" value="Dam"/>
    <property type="match status" value="1"/>
</dbReference>
<dbReference type="GO" id="GO:0003677">
    <property type="term" value="F:DNA binding"/>
    <property type="evidence" value="ECO:0007669"/>
    <property type="project" value="InterPro"/>
</dbReference>
<dbReference type="GO" id="GO:0009307">
    <property type="term" value="P:DNA restriction-modification system"/>
    <property type="evidence" value="ECO:0007669"/>
    <property type="project" value="InterPro"/>
</dbReference>
<dbReference type="EMBL" id="CP009249">
    <property type="protein sequence ID" value="APT93174.1"/>
    <property type="molecule type" value="Genomic_DNA"/>
</dbReference>
<evidence type="ECO:0000313" key="1">
    <source>
        <dbReference type="EMBL" id="APT93174.1"/>
    </source>
</evidence>
<accession>A0A1L7D4U9</accession>
<dbReference type="GO" id="GO:0009007">
    <property type="term" value="F:site-specific DNA-methyltransferase (adenine-specific) activity"/>
    <property type="evidence" value="ECO:0007669"/>
    <property type="project" value="InterPro"/>
</dbReference>
<dbReference type="Proteomes" id="UP000185491">
    <property type="component" value="Chromosome"/>
</dbReference>
<proteinExistence type="predicted"/>
<sequence length="187" mass="20974">MTAGRQSVSTTKDWNTPPWIVEAARATFGGTIGLDPCSNRWSLVGAREEYILPDKDGLVEDWDAQTIYVNPPYGSDRERGTRIIHWFEKIAVAADRGSEIIALVPVATNTNHWKWYVYPKAAAVCFLYQSRVRFYIDGKEDPKGAPMSCAVIYYGDNPGKFARHFREFGAVLPLDNIAMPQPKGALF</sequence>
<dbReference type="KEGG" id="cpho:CPHO_10045"/>
<dbReference type="AlphaFoldDB" id="A0A1L7D4U9"/>
<dbReference type="GO" id="GO:0032259">
    <property type="term" value="P:methylation"/>
    <property type="evidence" value="ECO:0007669"/>
    <property type="project" value="UniProtKB-KW"/>
</dbReference>
<keyword evidence="1" id="KW-0489">Methyltransferase</keyword>
<name>A0A1L7D4U9_9CORY</name>
<dbReference type="InterPro" id="IPR008593">
    <property type="entry name" value="Dam_MeTrfase"/>
</dbReference>
<dbReference type="OrthoDB" id="189843at2"/>
<keyword evidence="1" id="KW-0808">Transferase</keyword>
<reference evidence="1 2" key="1">
    <citation type="submission" date="2014-08" db="EMBL/GenBank/DDBJ databases">
        <title>Complete genome sequence of Corynebacterium phocae M408/89/1(T)(=DSM 44612(T)), isolated from the common seal (Phoca vitulina).</title>
        <authorList>
            <person name="Ruckert C."/>
            <person name="Albersmeier A."/>
            <person name="Winkler A."/>
            <person name="Kalinowski J."/>
        </authorList>
    </citation>
    <scope>NUCLEOTIDE SEQUENCE [LARGE SCALE GENOMIC DNA]</scope>
    <source>
        <strain evidence="1 2">M408/89/1</strain>
    </source>
</reference>